<protein>
    <submittedName>
        <fullName evidence="3">Double-strand break repair protein AddB</fullName>
    </submittedName>
</protein>
<reference evidence="3 4" key="1">
    <citation type="submission" date="2017-12" db="EMBL/GenBank/DDBJ databases">
        <authorList>
            <person name="Hurst M.R.H."/>
        </authorList>
    </citation>
    <scope>NUCLEOTIDE SEQUENCE [LARGE SCALE GENOMIC DNA]</scope>
    <source>
        <strain evidence="3 4">SY-3-19</strain>
    </source>
</reference>
<dbReference type="OrthoDB" id="9780606at2"/>
<organism evidence="3 4">
    <name type="scientific">Hyphococcus luteus</name>
    <dbReference type="NCBI Taxonomy" id="2058213"/>
    <lineage>
        <taxon>Bacteria</taxon>
        <taxon>Pseudomonadati</taxon>
        <taxon>Pseudomonadota</taxon>
        <taxon>Alphaproteobacteria</taxon>
        <taxon>Parvularculales</taxon>
        <taxon>Parvularculaceae</taxon>
        <taxon>Hyphococcus</taxon>
    </lineage>
</organism>
<dbReference type="InterPro" id="IPR038726">
    <property type="entry name" value="PDDEXK_AddAB-type"/>
</dbReference>
<dbReference type="AlphaFoldDB" id="A0A2S7K7F0"/>
<dbReference type="EMBL" id="PJCH01000005">
    <property type="protein sequence ID" value="PQA88447.1"/>
    <property type="molecule type" value="Genomic_DNA"/>
</dbReference>
<evidence type="ECO:0000313" key="4">
    <source>
        <dbReference type="Proteomes" id="UP000239504"/>
    </source>
</evidence>
<dbReference type="InterPro" id="IPR011604">
    <property type="entry name" value="PDDEXK-like_dom_sf"/>
</dbReference>
<evidence type="ECO:0000256" key="1">
    <source>
        <dbReference type="SAM" id="MobiDB-lite"/>
    </source>
</evidence>
<dbReference type="InterPro" id="IPR014153">
    <property type="entry name" value="Ds_break_AddB"/>
</dbReference>
<dbReference type="RefSeq" id="WP_104829691.1">
    <property type="nucleotide sequence ID" value="NZ_PJCH01000005.1"/>
</dbReference>
<name>A0A2S7K7F0_9PROT</name>
<proteinExistence type="predicted"/>
<dbReference type="Pfam" id="PF12705">
    <property type="entry name" value="PDDEXK_1"/>
    <property type="match status" value="1"/>
</dbReference>
<dbReference type="Proteomes" id="UP000239504">
    <property type="component" value="Unassembled WGS sequence"/>
</dbReference>
<dbReference type="Gene3D" id="3.90.320.10">
    <property type="match status" value="1"/>
</dbReference>
<dbReference type="SUPFAM" id="SSF52540">
    <property type="entry name" value="P-loop containing nucleoside triphosphate hydrolases"/>
    <property type="match status" value="1"/>
</dbReference>
<feature type="compositionally biased region" description="Low complexity" evidence="1">
    <location>
        <begin position="991"/>
        <end position="1002"/>
    </location>
</feature>
<comment type="caution">
    <text evidence="3">The sequence shown here is derived from an EMBL/GenBank/DDBJ whole genome shotgun (WGS) entry which is preliminary data.</text>
</comment>
<dbReference type="NCBIfam" id="TIGR02786">
    <property type="entry name" value="addB_alphas"/>
    <property type="match status" value="1"/>
</dbReference>
<evidence type="ECO:0000313" key="3">
    <source>
        <dbReference type="EMBL" id="PQA88447.1"/>
    </source>
</evidence>
<feature type="region of interest" description="Disordered" evidence="1">
    <location>
        <begin position="963"/>
        <end position="1002"/>
    </location>
</feature>
<gene>
    <name evidence="3" type="primary">addB</name>
    <name evidence="3" type="ORF">CW354_09160</name>
</gene>
<keyword evidence="4" id="KW-1185">Reference proteome</keyword>
<feature type="domain" description="PD-(D/E)XK endonuclease-like" evidence="2">
    <location>
        <begin position="724"/>
        <end position="952"/>
    </location>
</feature>
<evidence type="ECO:0000259" key="2">
    <source>
        <dbReference type="Pfam" id="PF12705"/>
    </source>
</evidence>
<accession>A0A2S7K7F0</accession>
<dbReference type="InterPro" id="IPR027417">
    <property type="entry name" value="P-loop_NTPase"/>
</dbReference>
<sequence length="1002" mass="107765">MAGGVFTAPGPRIFSIASGRPFLADLAGELTASIKAAGFVAPEATVYLPTRRAARALAAAFLEASGADAALTPHIKTLGDIDEDEFALDGEDVAAALEDELALAPPVPSAERRLLLARLIAEKEKNYFDGQRHWAGAIAAADELGRLLDSLYTEEIDPAALQGLTPDHLAKHWRDSLEFLEIVTQLWPAHLAAEGLSDPAARRIALIDAQRKRWEAEPPQKPVIIAGTTGSTPAVARLMKLVAGFKCGCVVLPGLDLAASAHVWEAVDEPHPQSGLKALTEALEISREDVKPWPGSETPGARAGLVTVALRPAGASDDWRQWAEDAKAAGPEIKSALHGLSLIEARDEDEEASVIALKFREAIETPELTAMLVTPDRDLARRVSMKMRRWGVQVDDSAGAPFANTPCGVYLRLVAAWLCDPTDPVKLTAMTDHPRFGGGLDEAGRHKAARRIDLGLRGLRPQNGFDGVRAKLEAEKKLSEDVSAIIDLLERVAADWPPAEASFAERFEAHLKAAEALSAGAEETGAERLWRGEDGEAGAALMAQLRTGLPLIVHDAANEYADIFARLIAGGAVRRRAPAHPRLSVLGPLEARLQSADLVILGGLNEGVWPRDAAIDPFLSRPMRKDLGLPSPERRIGLAAHDFAQLAAAPEVVLTRAGRAAGKPTKPSRWIVRLKNILKGADLLKDVEETHGACALAALLDRPETITQIGAPHPKPPVAARPASLSVTQVEKLLRDPYSIYAQKILRIRKLDPLGEDFDQRHLGNLFHKVLEDYAKEAPPSSREAAIARLAALYEEHAPAHGLDASHEAFWRARAAAAFDFLADWDAARRAQGAPAVTEDKGTTTIDIAGAEYELTARADRIDRLEDGSAFIVDYKTGAPPSLKQAQAFSPQLPLTGMIVEAGGFEALGPARVAGFEYVRVVSRKANEKFAGAEGDEAADHIAEARDGLMKLFGHFANADQAYPSQPRPQFMNEYGDYDHLARRRERSAQGESGPNGSGESE</sequence>